<proteinExistence type="predicted"/>
<dbReference type="GO" id="GO:0005886">
    <property type="term" value="C:plasma membrane"/>
    <property type="evidence" value="ECO:0007669"/>
    <property type="project" value="TreeGrafter"/>
</dbReference>
<dbReference type="InterPro" id="IPR043128">
    <property type="entry name" value="Rev_trsase/Diguanyl_cyclase"/>
</dbReference>
<dbReference type="Gene3D" id="3.30.70.270">
    <property type="match status" value="1"/>
</dbReference>
<reference evidence="4 5" key="1">
    <citation type="submission" date="2013-12" db="EMBL/GenBank/DDBJ databases">
        <authorList>
            <consortium name="DOE Joint Genome Institute"/>
            <person name="Eisen J."/>
            <person name="Huntemann M."/>
            <person name="Han J."/>
            <person name="Chen A."/>
            <person name="Kyrpides N."/>
            <person name="Mavromatis K."/>
            <person name="Markowitz V."/>
            <person name="Palaniappan K."/>
            <person name="Ivanova N."/>
            <person name="Schaumberg A."/>
            <person name="Pati A."/>
            <person name="Liolios K."/>
            <person name="Nordberg H.P."/>
            <person name="Cantor M.N."/>
            <person name="Hua S.X."/>
            <person name="Woyke T."/>
        </authorList>
    </citation>
    <scope>NUCLEOTIDE SEQUENCE [LARGE SCALE GENOMIC DNA]</scope>
    <source>
        <strain evidence="4 5">DSM 23557</strain>
    </source>
</reference>
<organism evidence="5">
    <name type="scientific">Thermocrinis ruber</name>
    <dbReference type="NCBI Taxonomy" id="75906"/>
    <lineage>
        <taxon>Bacteria</taxon>
        <taxon>Pseudomonadati</taxon>
        <taxon>Aquificota</taxon>
        <taxon>Aquificia</taxon>
        <taxon>Aquificales</taxon>
        <taxon>Aquificaceae</taxon>
        <taxon>Thermocrinis</taxon>
    </lineage>
</organism>
<keyword evidence="5" id="KW-1185">Reference proteome</keyword>
<dbReference type="InterPro" id="IPR050469">
    <property type="entry name" value="Diguanylate_Cyclase"/>
</dbReference>
<dbReference type="OrthoDB" id="9759607at2"/>
<dbReference type="GO" id="GO:0043709">
    <property type="term" value="P:cell adhesion involved in single-species biofilm formation"/>
    <property type="evidence" value="ECO:0007669"/>
    <property type="project" value="TreeGrafter"/>
</dbReference>
<dbReference type="PROSITE" id="PS50887">
    <property type="entry name" value="GGDEF"/>
    <property type="match status" value="1"/>
</dbReference>
<evidence type="ECO:0000256" key="2">
    <source>
        <dbReference type="ARBA" id="ARBA00034247"/>
    </source>
</evidence>
<dbReference type="NCBIfam" id="TIGR00254">
    <property type="entry name" value="GGDEF"/>
    <property type="match status" value="1"/>
</dbReference>
<dbReference type="EMBL" id="CP007028">
    <property type="protein sequence ID" value="AHE96062.1"/>
    <property type="molecule type" value="Genomic_DNA"/>
</dbReference>
<dbReference type="HOGENOM" id="CLU_000445_11_4_0"/>
<gene>
    <name evidence="4" type="ORF">THERU_04595</name>
</gene>
<dbReference type="GO" id="GO:0052621">
    <property type="term" value="F:diguanylate cyclase activity"/>
    <property type="evidence" value="ECO:0007669"/>
    <property type="project" value="UniProtKB-EC"/>
</dbReference>
<dbReference type="RefSeq" id="WP_025306087.1">
    <property type="nucleotide sequence ID" value="NZ_CP007028.1"/>
</dbReference>
<evidence type="ECO:0000259" key="3">
    <source>
        <dbReference type="PROSITE" id="PS50887"/>
    </source>
</evidence>
<dbReference type="Pfam" id="PF00990">
    <property type="entry name" value="GGDEF"/>
    <property type="match status" value="1"/>
</dbReference>
<dbReference type="SMART" id="SM00267">
    <property type="entry name" value="GGDEF"/>
    <property type="match status" value="1"/>
</dbReference>
<dbReference type="GO" id="GO:1902201">
    <property type="term" value="P:negative regulation of bacterial-type flagellum-dependent cell motility"/>
    <property type="evidence" value="ECO:0007669"/>
    <property type="project" value="TreeGrafter"/>
</dbReference>
<name>W0DFM7_9AQUI</name>
<dbReference type="PANTHER" id="PTHR45138">
    <property type="entry name" value="REGULATORY COMPONENTS OF SENSORY TRANSDUCTION SYSTEM"/>
    <property type="match status" value="1"/>
</dbReference>
<dbReference type="CDD" id="cd01949">
    <property type="entry name" value="GGDEF"/>
    <property type="match status" value="1"/>
</dbReference>
<comment type="catalytic activity">
    <reaction evidence="2">
        <text>2 GTP = 3',3'-c-di-GMP + 2 diphosphate</text>
        <dbReference type="Rhea" id="RHEA:24898"/>
        <dbReference type="ChEBI" id="CHEBI:33019"/>
        <dbReference type="ChEBI" id="CHEBI:37565"/>
        <dbReference type="ChEBI" id="CHEBI:58805"/>
        <dbReference type="EC" id="2.7.7.65"/>
    </reaction>
</comment>
<dbReference type="STRING" id="75906.THERU_04595"/>
<evidence type="ECO:0000256" key="1">
    <source>
        <dbReference type="ARBA" id="ARBA00012528"/>
    </source>
</evidence>
<evidence type="ECO:0000313" key="5">
    <source>
        <dbReference type="Proteomes" id="UP000018914"/>
    </source>
</evidence>
<dbReference type="KEGG" id="trd:THERU_04595"/>
<dbReference type="AlphaFoldDB" id="W0DFM7"/>
<dbReference type="Proteomes" id="UP000018914">
    <property type="component" value="Chromosome"/>
</dbReference>
<feature type="domain" description="GGDEF" evidence="3">
    <location>
        <begin position="134"/>
        <end position="262"/>
    </location>
</feature>
<protein>
    <recommendedName>
        <fullName evidence="1">diguanylate cyclase</fullName>
        <ecNumber evidence="1">2.7.7.65</ecNumber>
    </recommendedName>
</protein>
<dbReference type="eggNOG" id="COG2199">
    <property type="taxonomic scope" value="Bacteria"/>
</dbReference>
<dbReference type="PANTHER" id="PTHR45138:SF9">
    <property type="entry name" value="DIGUANYLATE CYCLASE DGCM-RELATED"/>
    <property type="match status" value="1"/>
</dbReference>
<accession>W0DFM7</accession>
<evidence type="ECO:0000313" key="4">
    <source>
        <dbReference type="EMBL" id="AHE96062.1"/>
    </source>
</evidence>
<sequence length="276" mass="31213">MEGIERLLPSLIIDSNYRIVAANQTAKNMFGEIIGKECYKVLYNLETPCYQRGIKCPVYGKESGFDIVDLEFESYLRGYGVIPWGGMFYESVVNITNINNIRSSFIDNLTQLYNRKFMLNFLEKTHNLWKRYKQPYTLLFIDLDNLKEINDNYGHTAGDEALIKVALCIRAHTRSSDTAARWGGDEFLMVLPNTSIEYGEKVALRIIKCVSGIQFFTKLSVSIGASQPSDNDKSYSEVLARADKALYQAKQSGKSKVAVLKADGLSYLIDIKEESA</sequence>
<dbReference type="SUPFAM" id="SSF55073">
    <property type="entry name" value="Nucleotide cyclase"/>
    <property type="match status" value="1"/>
</dbReference>
<dbReference type="FunFam" id="3.30.70.270:FF:000001">
    <property type="entry name" value="Diguanylate cyclase domain protein"/>
    <property type="match status" value="1"/>
</dbReference>
<dbReference type="InterPro" id="IPR029787">
    <property type="entry name" value="Nucleotide_cyclase"/>
</dbReference>
<dbReference type="EC" id="2.7.7.65" evidence="1"/>
<dbReference type="InterPro" id="IPR000160">
    <property type="entry name" value="GGDEF_dom"/>
</dbReference>